<dbReference type="InterPro" id="IPR002763">
    <property type="entry name" value="DUF72"/>
</dbReference>
<dbReference type="KEGG" id="gms:SOIL9_81590"/>
<organism evidence="1 2">
    <name type="scientific">Gemmata massiliana</name>
    <dbReference type="NCBI Taxonomy" id="1210884"/>
    <lineage>
        <taxon>Bacteria</taxon>
        <taxon>Pseudomonadati</taxon>
        <taxon>Planctomycetota</taxon>
        <taxon>Planctomycetia</taxon>
        <taxon>Gemmatales</taxon>
        <taxon>Gemmataceae</taxon>
        <taxon>Gemmata</taxon>
    </lineage>
</organism>
<proteinExistence type="predicted"/>
<dbReference type="AlphaFoldDB" id="A0A6P2DFT2"/>
<gene>
    <name evidence="1" type="ORF">SOIL9_81590</name>
</gene>
<evidence type="ECO:0000313" key="2">
    <source>
        <dbReference type="Proteomes" id="UP000464178"/>
    </source>
</evidence>
<dbReference type="SUPFAM" id="SSF117396">
    <property type="entry name" value="TM1631-like"/>
    <property type="match status" value="1"/>
</dbReference>
<dbReference type="Proteomes" id="UP000464178">
    <property type="component" value="Chromosome"/>
</dbReference>
<accession>A0A6P2DFT2</accession>
<dbReference type="PANTHER" id="PTHR30348:SF14">
    <property type="entry name" value="BLR8050 PROTEIN"/>
    <property type="match status" value="1"/>
</dbReference>
<reference evidence="1 2" key="1">
    <citation type="submission" date="2019-05" db="EMBL/GenBank/DDBJ databases">
        <authorList>
            <consortium name="Science for Life Laboratories"/>
        </authorList>
    </citation>
    <scope>NUCLEOTIDE SEQUENCE [LARGE SCALE GENOMIC DNA]</scope>
    <source>
        <strain evidence="1">Soil9</strain>
    </source>
</reference>
<evidence type="ECO:0008006" key="3">
    <source>
        <dbReference type="Google" id="ProtNLM"/>
    </source>
</evidence>
<evidence type="ECO:0000313" key="1">
    <source>
        <dbReference type="EMBL" id="VTS00512.1"/>
    </source>
</evidence>
<protein>
    <recommendedName>
        <fullName evidence="3">DUF72 domain-containing protein</fullName>
    </recommendedName>
</protein>
<dbReference type="PANTHER" id="PTHR30348">
    <property type="entry name" value="UNCHARACTERIZED PROTEIN YECE"/>
    <property type="match status" value="1"/>
</dbReference>
<dbReference type="Gene3D" id="3.20.20.410">
    <property type="entry name" value="Protein of unknown function UPF0759"/>
    <property type="match status" value="1"/>
</dbReference>
<name>A0A6P2DFT2_9BACT</name>
<sequence>MFDVAQAKTVNAIYLGCAGWALRKEHADEFPGKGTHLTRYAGRFPAVEINSSFYKPHKPATYMKWAASVPEHFRFAVKVPKEVTHSRRLVGTEDVLDRFLPEATALGEKLGPLLVQLPPSLEFDADVAEGFFGVLRDRFDGHVVLEPRHPTWFQSRAERLATKFRVARVAADPAIIGEAGEPGGWDGMAYYRLHGSPKVYYSPYGDSYLAALTEELTAAATSAAVWCIFDNTAEGAATMNALGVLGRASARSE</sequence>
<keyword evidence="2" id="KW-1185">Reference proteome</keyword>
<dbReference type="InterPro" id="IPR036520">
    <property type="entry name" value="UPF0759_sf"/>
</dbReference>
<dbReference type="EMBL" id="LR593886">
    <property type="protein sequence ID" value="VTS00512.1"/>
    <property type="molecule type" value="Genomic_DNA"/>
</dbReference>
<dbReference type="Pfam" id="PF01904">
    <property type="entry name" value="DUF72"/>
    <property type="match status" value="1"/>
</dbReference>